<evidence type="ECO:0000256" key="1">
    <source>
        <dbReference type="SAM" id="MobiDB-lite"/>
    </source>
</evidence>
<dbReference type="Proteomes" id="UP000887458">
    <property type="component" value="Unassembled WGS sequence"/>
</dbReference>
<keyword evidence="2" id="KW-0472">Membrane</keyword>
<evidence type="ECO:0000313" key="4">
    <source>
        <dbReference type="Proteomes" id="UP000887458"/>
    </source>
</evidence>
<evidence type="ECO:0000256" key="2">
    <source>
        <dbReference type="SAM" id="Phobius"/>
    </source>
</evidence>
<name>A0ABQ8JN33_DERPT</name>
<keyword evidence="2" id="KW-1133">Transmembrane helix</keyword>
<dbReference type="EMBL" id="NJHN03000031">
    <property type="protein sequence ID" value="KAH9423855.1"/>
    <property type="molecule type" value="Genomic_DNA"/>
</dbReference>
<feature type="compositionally biased region" description="Basic and acidic residues" evidence="1">
    <location>
        <begin position="151"/>
        <end position="161"/>
    </location>
</feature>
<gene>
    <name evidence="3" type="ORF">DERP_005439</name>
</gene>
<feature type="transmembrane region" description="Helical" evidence="2">
    <location>
        <begin position="21"/>
        <end position="40"/>
    </location>
</feature>
<dbReference type="Pfam" id="PF13896">
    <property type="entry name" value="Glyco_transf_49"/>
    <property type="match status" value="1"/>
</dbReference>
<comment type="caution">
    <text evidence="3">The sequence shown here is derived from an EMBL/GenBank/DDBJ whole genome shotgun (WGS) entry which is preliminary data.</text>
</comment>
<reference evidence="3 4" key="2">
    <citation type="journal article" date="2022" name="Mol. Biol. Evol.">
        <title>Comparative Genomics Reveals Insights into the Divergent Evolution of Astigmatic Mites and Household Pest Adaptations.</title>
        <authorList>
            <person name="Xiong Q."/>
            <person name="Wan A.T."/>
            <person name="Liu X."/>
            <person name="Fung C.S."/>
            <person name="Xiao X."/>
            <person name="Malainual N."/>
            <person name="Hou J."/>
            <person name="Wang L."/>
            <person name="Wang M."/>
            <person name="Yang K.Y."/>
            <person name="Cui Y."/>
            <person name="Leung E.L."/>
            <person name="Nong W."/>
            <person name="Shin S.K."/>
            <person name="Au S.W."/>
            <person name="Jeong K.Y."/>
            <person name="Chew F.T."/>
            <person name="Hui J.H."/>
            <person name="Leung T.F."/>
            <person name="Tungtrongchitr A."/>
            <person name="Zhong N."/>
            <person name="Liu Z."/>
            <person name="Tsui S.K."/>
        </authorList>
    </citation>
    <scope>NUCLEOTIDE SEQUENCE [LARGE SCALE GENOMIC DNA]</scope>
    <source>
        <strain evidence="3">Derp</strain>
    </source>
</reference>
<feature type="region of interest" description="Disordered" evidence="1">
    <location>
        <begin position="92"/>
        <end position="113"/>
    </location>
</feature>
<dbReference type="PANTHER" id="PTHR47412:SF1">
    <property type="entry name" value="FI01434P-RELATED"/>
    <property type="match status" value="1"/>
</dbReference>
<protein>
    <recommendedName>
        <fullName evidence="5">Beta-1,4-glucuronyltransferase 1-like</fullName>
    </recommendedName>
</protein>
<feature type="compositionally biased region" description="Low complexity" evidence="1">
    <location>
        <begin position="95"/>
        <end position="106"/>
    </location>
</feature>
<feature type="non-terminal residue" evidence="3">
    <location>
        <position position="1"/>
    </location>
</feature>
<evidence type="ECO:0008006" key="5">
    <source>
        <dbReference type="Google" id="ProtNLM"/>
    </source>
</evidence>
<keyword evidence="4" id="KW-1185">Reference proteome</keyword>
<reference evidence="3 4" key="1">
    <citation type="journal article" date="2018" name="J. Allergy Clin. Immunol.">
        <title>High-quality assembly of Dermatophagoides pteronyssinus genome and transcriptome reveals a wide range of novel allergens.</title>
        <authorList>
            <person name="Liu X.Y."/>
            <person name="Yang K.Y."/>
            <person name="Wang M.Q."/>
            <person name="Kwok J.S."/>
            <person name="Zeng X."/>
            <person name="Yang Z."/>
            <person name="Xiao X.J."/>
            <person name="Lau C.P."/>
            <person name="Li Y."/>
            <person name="Huang Z.M."/>
            <person name="Ba J.G."/>
            <person name="Yim A.K."/>
            <person name="Ouyang C.Y."/>
            <person name="Ngai S.M."/>
            <person name="Chan T.F."/>
            <person name="Leung E.L."/>
            <person name="Liu L."/>
            <person name="Liu Z.G."/>
            <person name="Tsui S.K."/>
        </authorList>
    </citation>
    <scope>NUCLEOTIDE SEQUENCE [LARGE SCALE GENOMIC DNA]</scope>
    <source>
        <strain evidence="3">Derp</strain>
    </source>
</reference>
<sequence>KMFKWRYLRNFRLDSHYILKILIIFNILLGIYLLFLSTNYRRYVVYPHDTSQTNDDEPKKSLIKNEQTSNDHIVENVRTNQMNQVKTIDKKLDQNSEQQQQQQSRQENPDNTVVITNDKNMIKSNDQSIDKVFDSNNHPVQIQSQNNADDSSYKRIEEDEKSIDENDKLKIEMLGAKPDEQNSIIHMDLDSFADGKINDMIEAKDNQNNNKKDNSAKESLDDLLNKDVIKQIMDHNLHVKKNFSQLIIPDNINLEPSSWTTETRGNKYQALKNYIIGNGQFDYSRTITLTTQGGPGFLHHAEQLCLRWDGPISLAVYAPGEDFQLSVNMIYYLRQCANECIAKHVFWHLVYDIAFPPSAKISGPNSFLKTNKFDCTKSLDETMKILKIDNIDFRSNKSLPYPINILRNVARSSSKSKYLLASDIELYPNIGIIPAFFDLIEREQKGLLPVINVKSPHVYVLPIFEVKATKQPPKTKQELSKLFKSKDAIFFHRYVCDECQNFPDRNIWINDIPKNNTLNIFRITKRTHDRNQWEPLYIGTNDEPFYDERLTWEGKRDKMSQMYQMCLMNYDLLILDNAFLVHAPGIKKYHPKDDQKRLVYIKYNHQIYTSVLAELRKKYGNKNHC</sequence>
<feature type="region of interest" description="Disordered" evidence="1">
    <location>
        <begin position="130"/>
        <end position="161"/>
    </location>
</feature>
<evidence type="ECO:0000313" key="3">
    <source>
        <dbReference type="EMBL" id="KAH9423855.1"/>
    </source>
</evidence>
<dbReference type="PANTHER" id="PTHR47412">
    <property type="entry name" value="FI01434P-RELATED"/>
    <property type="match status" value="1"/>
</dbReference>
<accession>A0ABQ8JN33</accession>
<proteinExistence type="predicted"/>
<organism evidence="3 4">
    <name type="scientific">Dermatophagoides pteronyssinus</name>
    <name type="common">European house dust mite</name>
    <dbReference type="NCBI Taxonomy" id="6956"/>
    <lineage>
        <taxon>Eukaryota</taxon>
        <taxon>Metazoa</taxon>
        <taxon>Ecdysozoa</taxon>
        <taxon>Arthropoda</taxon>
        <taxon>Chelicerata</taxon>
        <taxon>Arachnida</taxon>
        <taxon>Acari</taxon>
        <taxon>Acariformes</taxon>
        <taxon>Sarcoptiformes</taxon>
        <taxon>Astigmata</taxon>
        <taxon>Psoroptidia</taxon>
        <taxon>Analgoidea</taxon>
        <taxon>Pyroglyphidae</taxon>
        <taxon>Dermatophagoidinae</taxon>
        <taxon>Dermatophagoides</taxon>
    </lineage>
</organism>
<feature type="compositionally biased region" description="Polar residues" evidence="1">
    <location>
        <begin position="134"/>
        <end position="150"/>
    </location>
</feature>
<keyword evidence="2" id="KW-0812">Transmembrane</keyword>